<gene>
    <name evidence="7" type="ORF">SM1_049</name>
</gene>
<reference evidence="7 8" key="1">
    <citation type="submission" date="2015-12" db="EMBL/GenBank/DDBJ databases">
        <title>In silico genomic study of Pseudomonas phage SM1.</title>
        <authorList>
            <person name="Zawawi N.A.M."/>
            <person name="Mat-Arip Y."/>
            <person name="Wan-Jauhari W.K."/>
            <person name="Fauzi A.A."/>
            <person name="Yee F.J."/>
        </authorList>
    </citation>
    <scope>NUCLEOTIDE SEQUENCE [LARGE SCALE GENOMIC DNA]</scope>
</reference>
<dbReference type="InterPro" id="IPR036397">
    <property type="entry name" value="RNaseH_sf"/>
</dbReference>
<dbReference type="GO" id="GO:0006310">
    <property type="term" value="P:DNA recombination"/>
    <property type="evidence" value="ECO:0007669"/>
    <property type="project" value="UniProtKB-KW"/>
</dbReference>
<keyword evidence="8" id="KW-1185">Reference proteome</keyword>
<evidence type="ECO:0000256" key="3">
    <source>
        <dbReference type="ARBA" id="ARBA00022842"/>
    </source>
</evidence>
<dbReference type="GO" id="GO:0003677">
    <property type="term" value="F:DNA binding"/>
    <property type="evidence" value="ECO:0007669"/>
    <property type="project" value="UniProtKB-KW"/>
</dbReference>
<dbReference type="PRINTS" id="PR00696">
    <property type="entry name" value="RSOLVASERUVC"/>
</dbReference>
<name>A0A0U2UUS4_9CAUD</name>
<dbReference type="Gene3D" id="3.30.420.10">
    <property type="entry name" value="Ribonuclease H-like superfamily/Ribonuclease H"/>
    <property type="match status" value="1"/>
</dbReference>
<keyword evidence="6" id="KW-0234">DNA repair</keyword>
<keyword evidence="5" id="KW-0233">DNA recombination</keyword>
<dbReference type="SUPFAM" id="SSF53098">
    <property type="entry name" value="Ribonuclease H-like"/>
    <property type="match status" value="1"/>
</dbReference>
<dbReference type="InterPro" id="IPR012337">
    <property type="entry name" value="RNaseH-like_sf"/>
</dbReference>
<evidence type="ECO:0000313" key="7">
    <source>
        <dbReference type="EMBL" id="ALT58041.1"/>
    </source>
</evidence>
<accession>A0A0U2UUS4</accession>
<dbReference type="Proteomes" id="UP000224832">
    <property type="component" value="Segment"/>
</dbReference>
<comment type="similarity">
    <text evidence="1">Belongs to the RuvC family.</text>
</comment>
<evidence type="ECO:0000256" key="4">
    <source>
        <dbReference type="ARBA" id="ARBA00023125"/>
    </source>
</evidence>
<keyword evidence="3" id="KW-0460">Magnesium</keyword>
<evidence type="ECO:0000256" key="5">
    <source>
        <dbReference type="ARBA" id="ARBA00023172"/>
    </source>
</evidence>
<evidence type="ECO:0000256" key="6">
    <source>
        <dbReference type="ARBA" id="ARBA00023204"/>
    </source>
</evidence>
<proteinExistence type="inferred from homology"/>
<evidence type="ECO:0000256" key="1">
    <source>
        <dbReference type="ARBA" id="ARBA00009518"/>
    </source>
</evidence>
<keyword evidence="2" id="KW-0227">DNA damage</keyword>
<dbReference type="InterPro" id="IPR002176">
    <property type="entry name" value="X-over_junc_endoDNase_RuvC"/>
</dbReference>
<dbReference type="GO" id="GO:0004520">
    <property type="term" value="F:DNA endonuclease activity"/>
    <property type="evidence" value="ECO:0007669"/>
    <property type="project" value="InterPro"/>
</dbReference>
<dbReference type="GO" id="GO:0006281">
    <property type="term" value="P:DNA repair"/>
    <property type="evidence" value="ECO:0007669"/>
    <property type="project" value="UniProtKB-KW"/>
</dbReference>
<sequence>MRIRRTKSDGQLFVLGVDPSLGSTGYCYELDGRPVVGRLCTKFRGMQRLEHQLNQFRGLLDTVMEEATDYRIVCVYEGYAIGAKGVGRWESAELGGQFKLELYKRGIPVILVPPTTLKLVFTGKGNSKKPAMKAAAIEHFGVDSSLNNDEVDAYALYRLGHALLHGIGPAEFLQRALRAKSKVTLHPGKGAFEMQALAHLASVG</sequence>
<evidence type="ECO:0000313" key="8">
    <source>
        <dbReference type="Proteomes" id="UP000224832"/>
    </source>
</evidence>
<evidence type="ECO:0000256" key="2">
    <source>
        <dbReference type="ARBA" id="ARBA00022763"/>
    </source>
</evidence>
<organism evidence="7 8">
    <name type="scientific">Pseudomonas phage SM1</name>
    <dbReference type="NCBI Taxonomy" id="1772332"/>
    <lineage>
        <taxon>Viruses</taxon>
        <taxon>Duplodnaviria</taxon>
        <taxon>Heunggongvirae</taxon>
        <taxon>Uroviricota</taxon>
        <taxon>Caudoviricetes</taxon>
        <taxon>Samunavirus</taxon>
        <taxon>Samunavirus SM1</taxon>
    </lineage>
</organism>
<dbReference type="OrthoDB" id="23951at10239"/>
<keyword evidence="4" id="KW-0238">DNA-binding</keyword>
<dbReference type="EMBL" id="KU245542">
    <property type="protein sequence ID" value="ALT58041.1"/>
    <property type="molecule type" value="Genomic_DNA"/>
</dbReference>
<protein>
    <submittedName>
        <fullName evidence="7">Uncharacterized protein</fullName>
    </submittedName>
</protein>